<dbReference type="GeneID" id="62152010"/>
<keyword evidence="1" id="KW-1133">Transmembrane helix</keyword>
<name>A0A9P5I7A6_9HELO</name>
<dbReference type="Proteomes" id="UP000710849">
    <property type="component" value="Unassembled WGS sequence"/>
</dbReference>
<keyword evidence="1" id="KW-0812">Transmembrane</keyword>
<feature type="transmembrane region" description="Helical" evidence="1">
    <location>
        <begin position="7"/>
        <end position="24"/>
    </location>
</feature>
<evidence type="ECO:0000256" key="1">
    <source>
        <dbReference type="SAM" id="Phobius"/>
    </source>
</evidence>
<dbReference type="EMBL" id="RCSW01000018">
    <property type="protein sequence ID" value="KAF7934062.1"/>
    <property type="molecule type" value="Genomic_DNA"/>
</dbReference>
<comment type="caution">
    <text evidence="2">The sequence shown here is derived from an EMBL/GenBank/DDBJ whole genome shotgun (WGS) entry which is preliminary data.</text>
</comment>
<protein>
    <submittedName>
        <fullName evidence="2">Uncharacterized protein</fullName>
    </submittedName>
</protein>
<dbReference type="RefSeq" id="XP_038730019.1">
    <property type="nucleotide sequence ID" value="XM_038878937.1"/>
</dbReference>
<proteinExistence type="predicted"/>
<reference evidence="2 3" key="1">
    <citation type="journal article" date="2020" name="Genome Biol. Evol.">
        <title>Comparative genomics of Sclerotiniaceae.</title>
        <authorList>
            <person name="Valero Jimenez C.A."/>
            <person name="Steentjes M."/>
            <person name="Scholten O.E."/>
            <person name="Van Kan J.A.L."/>
        </authorList>
    </citation>
    <scope>NUCLEOTIDE SEQUENCE [LARGE SCALE GENOMIC DNA]</scope>
    <source>
        <strain evidence="2 3">MUCL 94</strain>
    </source>
</reference>
<accession>A0A9P5I7A6</accession>
<sequence length="176" mass="19167">MHVAIDIIIAVGVALGVTFFYGHYCEEDWLAAVQFSIAVCLVGLNVVLFVHHSTPTVDGLMSADLAFLVNGTFLQAVFWVSECWSFESKTWSYGTLVMGLLNDSLAIASTACAVKKSGWTSGNTFAFSLGCLSIGLPIILLLYDLCRLEAWPRITSIRIRGDKGKRRSRKPSTGSP</sequence>
<evidence type="ECO:0000313" key="3">
    <source>
        <dbReference type="Proteomes" id="UP000710849"/>
    </source>
</evidence>
<feature type="transmembrane region" description="Helical" evidence="1">
    <location>
        <begin position="93"/>
        <end position="113"/>
    </location>
</feature>
<feature type="transmembrane region" description="Helical" evidence="1">
    <location>
        <begin position="125"/>
        <end position="143"/>
    </location>
</feature>
<gene>
    <name evidence="2" type="ORF">EAE97_008422</name>
</gene>
<keyword evidence="1" id="KW-0472">Membrane</keyword>
<feature type="transmembrane region" description="Helical" evidence="1">
    <location>
        <begin position="30"/>
        <end position="50"/>
    </location>
</feature>
<organism evidence="2 3">
    <name type="scientific">Botrytis byssoidea</name>
    <dbReference type="NCBI Taxonomy" id="139641"/>
    <lineage>
        <taxon>Eukaryota</taxon>
        <taxon>Fungi</taxon>
        <taxon>Dikarya</taxon>
        <taxon>Ascomycota</taxon>
        <taxon>Pezizomycotina</taxon>
        <taxon>Leotiomycetes</taxon>
        <taxon>Helotiales</taxon>
        <taxon>Sclerotiniaceae</taxon>
        <taxon>Botrytis</taxon>
    </lineage>
</organism>
<dbReference type="AlphaFoldDB" id="A0A9P5I7A6"/>
<feature type="transmembrane region" description="Helical" evidence="1">
    <location>
        <begin position="62"/>
        <end position="81"/>
    </location>
</feature>
<evidence type="ECO:0000313" key="2">
    <source>
        <dbReference type="EMBL" id="KAF7934062.1"/>
    </source>
</evidence>
<keyword evidence="3" id="KW-1185">Reference proteome</keyword>